<dbReference type="InterPro" id="IPR013783">
    <property type="entry name" value="Ig-like_fold"/>
</dbReference>
<dbReference type="RefSeq" id="WP_106758243.1">
    <property type="nucleotide sequence ID" value="NZ_PXWF02000240.1"/>
</dbReference>
<dbReference type="Proteomes" id="UP000241421">
    <property type="component" value="Unassembled WGS sequence"/>
</dbReference>
<dbReference type="InterPro" id="IPR016147">
    <property type="entry name" value="Pili_assmbl_chaperone_N"/>
</dbReference>
<feature type="signal peptide" evidence="1">
    <location>
        <begin position="1"/>
        <end position="27"/>
    </location>
</feature>
<dbReference type="GO" id="GO:0030288">
    <property type="term" value="C:outer membrane-bounded periplasmic space"/>
    <property type="evidence" value="ECO:0007669"/>
    <property type="project" value="InterPro"/>
</dbReference>
<dbReference type="OrthoDB" id="511700at2"/>
<dbReference type="InterPro" id="IPR008962">
    <property type="entry name" value="PapD-like_sf"/>
</dbReference>
<comment type="caution">
    <text evidence="3">The sequence shown here is derived from an EMBL/GenBank/DDBJ whole genome shotgun (WGS) entry which is preliminary data.</text>
</comment>
<keyword evidence="4" id="KW-1185">Reference proteome</keyword>
<organism evidence="3 4">
    <name type="scientific">Massilia glaciei</name>
    <dbReference type="NCBI Taxonomy" id="1524097"/>
    <lineage>
        <taxon>Bacteria</taxon>
        <taxon>Pseudomonadati</taxon>
        <taxon>Pseudomonadota</taxon>
        <taxon>Betaproteobacteria</taxon>
        <taxon>Burkholderiales</taxon>
        <taxon>Oxalobacteraceae</taxon>
        <taxon>Telluria group</taxon>
        <taxon>Massilia</taxon>
    </lineage>
</organism>
<dbReference type="Gene3D" id="2.60.40.10">
    <property type="entry name" value="Immunoglobulins"/>
    <property type="match status" value="1"/>
</dbReference>
<dbReference type="InterPro" id="IPR050643">
    <property type="entry name" value="Periplasmic_pilus_chap"/>
</dbReference>
<proteinExistence type="predicted"/>
<name>A0A2U2HIX0_9BURK</name>
<accession>A0A2U2HIX0</accession>
<dbReference type="PANTHER" id="PTHR30251:SF4">
    <property type="entry name" value="SLR1668 PROTEIN"/>
    <property type="match status" value="1"/>
</dbReference>
<dbReference type="EMBL" id="PXWF02000240">
    <property type="protein sequence ID" value="PWF46765.1"/>
    <property type="molecule type" value="Genomic_DNA"/>
</dbReference>
<feature type="domain" description="Pili assembly chaperone N-terminal" evidence="2">
    <location>
        <begin position="30"/>
        <end position="148"/>
    </location>
</feature>
<dbReference type="PANTHER" id="PTHR30251">
    <property type="entry name" value="PILUS ASSEMBLY CHAPERONE"/>
    <property type="match status" value="1"/>
</dbReference>
<sequence length="247" mass="26769">MSIQCTFLAAVHTAAFFMAGAFAPAYAGAFHVAPVRIEMSAKGTSSAMTVSNNGPAAVVIQLHRALWTQENGVDKYSPTDDLIATPPIFTVQPGGNQVVRIGLRRRPDPTTELSYRLYIQEVPPAKKEGFKGLQMALRISIPVFVEPNIKAKPGLRFSAQKSAADKLTVMLKNDSQAHVQVSDFRVNLPGQDVPLAVQQVSAYLLPLQSRSWTMAIDPAKPLKGTALRVKAFTDAGEMEADVILDRP</sequence>
<protein>
    <submittedName>
        <fullName evidence="3">Molecular chaperone</fullName>
    </submittedName>
</protein>
<evidence type="ECO:0000259" key="2">
    <source>
        <dbReference type="Pfam" id="PF00345"/>
    </source>
</evidence>
<feature type="chain" id="PRO_5015707013" evidence="1">
    <location>
        <begin position="28"/>
        <end position="247"/>
    </location>
</feature>
<dbReference type="Pfam" id="PF00345">
    <property type="entry name" value="PapD_N"/>
    <property type="match status" value="1"/>
</dbReference>
<dbReference type="PRINTS" id="PR00969">
    <property type="entry name" value="CHAPERONPILI"/>
</dbReference>
<dbReference type="SUPFAM" id="SSF49354">
    <property type="entry name" value="PapD-like"/>
    <property type="match status" value="1"/>
</dbReference>
<keyword evidence="1" id="KW-0732">Signal</keyword>
<evidence type="ECO:0000256" key="1">
    <source>
        <dbReference type="SAM" id="SignalP"/>
    </source>
</evidence>
<reference evidence="3 4" key="1">
    <citation type="submission" date="2018-04" db="EMBL/GenBank/DDBJ databases">
        <title>Massilia violaceinigra sp. nov., a novel purple-pigmented bacterium isolated from Tianshan glacier, Xinjiang, China.</title>
        <authorList>
            <person name="Wang H."/>
        </authorList>
    </citation>
    <scope>NUCLEOTIDE SEQUENCE [LARGE SCALE GENOMIC DNA]</scope>
    <source>
        <strain evidence="3 4">B448-2</strain>
    </source>
</reference>
<evidence type="ECO:0000313" key="4">
    <source>
        <dbReference type="Proteomes" id="UP000241421"/>
    </source>
</evidence>
<dbReference type="InterPro" id="IPR001829">
    <property type="entry name" value="Pili_assmbl_chaperone_bac"/>
</dbReference>
<evidence type="ECO:0000313" key="3">
    <source>
        <dbReference type="EMBL" id="PWF46765.1"/>
    </source>
</evidence>
<dbReference type="AlphaFoldDB" id="A0A2U2HIX0"/>
<gene>
    <name evidence="3" type="ORF">C7C56_015310</name>
</gene>
<dbReference type="GO" id="GO:0071555">
    <property type="term" value="P:cell wall organization"/>
    <property type="evidence" value="ECO:0007669"/>
    <property type="project" value="InterPro"/>
</dbReference>